<organism evidence="1 2">
    <name type="scientific">Portunus trituberculatus</name>
    <name type="common">Swimming crab</name>
    <name type="synonym">Neptunus trituberculatus</name>
    <dbReference type="NCBI Taxonomy" id="210409"/>
    <lineage>
        <taxon>Eukaryota</taxon>
        <taxon>Metazoa</taxon>
        <taxon>Ecdysozoa</taxon>
        <taxon>Arthropoda</taxon>
        <taxon>Crustacea</taxon>
        <taxon>Multicrustacea</taxon>
        <taxon>Malacostraca</taxon>
        <taxon>Eumalacostraca</taxon>
        <taxon>Eucarida</taxon>
        <taxon>Decapoda</taxon>
        <taxon>Pleocyemata</taxon>
        <taxon>Brachyura</taxon>
        <taxon>Eubrachyura</taxon>
        <taxon>Portunoidea</taxon>
        <taxon>Portunidae</taxon>
        <taxon>Portuninae</taxon>
        <taxon>Portunus</taxon>
    </lineage>
</organism>
<dbReference type="EMBL" id="VSRR010012401">
    <property type="protein sequence ID" value="MPC54502.1"/>
    <property type="molecule type" value="Genomic_DNA"/>
</dbReference>
<keyword evidence="2" id="KW-1185">Reference proteome</keyword>
<proteinExistence type="predicted"/>
<dbReference type="Proteomes" id="UP000324222">
    <property type="component" value="Unassembled WGS sequence"/>
</dbReference>
<reference evidence="1 2" key="1">
    <citation type="submission" date="2019-05" db="EMBL/GenBank/DDBJ databases">
        <title>Another draft genome of Portunus trituberculatus and its Hox gene families provides insights of decapod evolution.</title>
        <authorList>
            <person name="Jeong J.-H."/>
            <person name="Song I."/>
            <person name="Kim S."/>
            <person name="Choi T."/>
            <person name="Kim D."/>
            <person name="Ryu S."/>
            <person name="Kim W."/>
        </authorList>
    </citation>
    <scope>NUCLEOTIDE SEQUENCE [LARGE SCALE GENOMIC DNA]</scope>
    <source>
        <tissue evidence="1">Muscle</tissue>
    </source>
</reference>
<name>A0A5B7G6D3_PORTR</name>
<evidence type="ECO:0000313" key="2">
    <source>
        <dbReference type="Proteomes" id="UP000324222"/>
    </source>
</evidence>
<sequence>MSIRLKPSGSELPGVRLLMLLASSLRLAGDSSQGFMSLIIQRSNSYQLPVFPALRFRELSLLVKGAVQVEFLHTTCLRVH</sequence>
<dbReference type="AlphaFoldDB" id="A0A5B7G6D3"/>
<protein>
    <submittedName>
        <fullName evidence="1">Uncharacterized protein</fullName>
    </submittedName>
</protein>
<accession>A0A5B7G6D3</accession>
<comment type="caution">
    <text evidence="1">The sequence shown here is derived from an EMBL/GenBank/DDBJ whole genome shotgun (WGS) entry which is preliminary data.</text>
</comment>
<evidence type="ECO:0000313" key="1">
    <source>
        <dbReference type="EMBL" id="MPC54502.1"/>
    </source>
</evidence>
<gene>
    <name evidence="1" type="ORF">E2C01_048421</name>
</gene>